<evidence type="ECO:0000313" key="2">
    <source>
        <dbReference type="Proteomes" id="UP001164250"/>
    </source>
</evidence>
<gene>
    <name evidence="1" type="ORF">Patl1_34560</name>
</gene>
<dbReference type="EMBL" id="CM047910">
    <property type="protein sequence ID" value="KAJ0076165.1"/>
    <property type="molecule type" value="Genomic_DNA"/>
</dbReference>
<dbReference type="Proteomes" id="UP001164250">
    <property type="component" value="Chromosome 15"/>
</dbReference>
<protein>
    <submittedName>
        <fullName evidence="1">Uncharacterized protein</fullName>
    </submittedName>
</protein>
<comment type="caution">
    <text evidence="1">The sequence shown here is derived from an EMBL/GenBank/DDBJ whole genome shotgun (WGS) entry which is preliminary data.</text>
</comment>
<name>A0ACC0ZVH8_9ROSI</name>
<keyword evidence="2" id="KW-1185">Reference proteome</keyword>
<organism evidence="1 2">
    <name type="scientific">Pistacia atlantica</name>
    <dbReference type="NCBI Taxonomy" id="434234"/>
    <lineage>
        <taxon>Eukaryota</taxon>
        <taxon>Viridiplantae</taxon>
        <taxon>Streptophyta</taxon>
        <taxon>Embryophyta</taxon>
        <taxon>Tracheophyta</taxon>
        <taxon>Spermatophyta</taxon>
        <taxon>Magnoliopsida</taxon>
        <taxon>eudicotyledons</taxon>
        <taxon>Gunneridae</taxon>
        <taxon>Pentapetalae</taxon>
        <taxon>rosids</taxon>
        <taxon>malvids</taxon>
        <taxon>Sapindales</taxon>
        <taxon>Anacardiaceae</taxon>
        <taxon>Pistacia</taxon>
    </lineage>
</organism>
<proteinExistence type="predicted"/>
<accession>A0ACC0ZVH8</accession>
<evidence type="ECO:0000313" key="1">
    <source>
        <dbReference type="EMBL" id="KAJ0076165.1"/>
    </source>
</evidence>
<sequence length="134" mass="14850">MNVGLKMMMEKEWWQVALARFGNTPAAMECGAEDDDGERMVASGIGEVWQNTHCHGIQDSGTVQGVESEFEDGDELCTKILLWNILFFIKVFSFVPFCTFCFLVDGHGDTPIVGTVVLNIALATLISSSRRKQI</sequence>
<reference evidence="2" key="1">
    <citation type="journal article" date="2023" name="G3 (Bethesda)">
        <title>Genome assembly and association tests identify interacting loci associated with vigor, precocity, and sex in interspecific pistachio rootstocks.</title>
        <authorList>
            <person name="Palmer W."/>
            <person name="Jacygrad E."/>
            <person name="Sagayaradj S."/>
            <person name="Cavanaugh K."/>
            <person name="Han R."/>
            <person name="Bertier L."/>
            <person name="Beede B."/>
            <person name="Kafkas S."/>
            <person name="Golino D."/>
            <person name="Preece J."/>
            <person name="Michelmore R."/>
        </authorList>
    </citation>
    <scope>NUCLEOTIDE SEQUENCE [LARGE SCALE GENOMIC DNA]</scope>
</reference>